<evidence type="ECO:0000313" key="4">
    <source>
        <dbReference type="Proteomes" id="UP000011087"/>
    </source>
</evidence>
<protein>
    <submittedName>
        <fullName evidence="2 3">Uncharacterized protein</fullName>
    </submittedName>
</protein>
<feature type="region of interest" description="Disordered" evidence="1">
    <location>
        <begin position="102"/>
        <end position="160"/>
    </location>
</feature>
<organism evidence="2">
    <name type="scientific">Guillardia theta (strain CCMP2712)</name>
    <name type="common">Cryptophyte</name>
    <dbReference type="NCBI Taxonomy" id="905079"/>
    <lineage>
        <taxon>Eukaryota</taxon>
        <taxon>Cryptophyceae</taxon>
        <taxon>Pyrenomonadales</taxon>
        <taxon>Geminigeraceae</taxon>
        <taxon>Guillardia</taxon>
    </lineage>
</organism>
<reference evidence="3" key="3">
    <citation type="submission" date="2016-03" db="UniProtKB">
        <authorList>
            <consortium name="EnsemblProtists"/>
        </authorList>
    </citation>
    <scope>IDENTIFICATION</scope>
</reference>
<dbReference type="GeneID" id="17293804"/>
<dbReference type="Proteomes" id="UP000011087">
    <property type="component" value="Unassembled WGS sequence"/>
</dbReference>
<name>L1IM99_GUITC</name>
<accession>L1IM99</accession>
<reference evidence="2 4" key="1">
    <citation type="journal article" date="2012" name="Nature">
        <title>Algal genomes reveal evolutionary mosaicism and the fate of nucleomorphs.</title>
        <authorList>
            <consortium name="DOE Joint Genome Institute"/>
            <person name="Curtis B.A."/>
            <person name="Tanifuji G."/>
            <person name="Burki F."/>
            <person name="Gruber A."/>
            <person name="Irimia M."/>
            <person name="Maruyama S."/>
            <person name="Arias M.C."/>
            <person name="Ball S.G."/>
            <person name="Gile G.H."/>
            <person name="Hirakawa Y."/>
            <person name="Hopkins J.F."/>
            <person name="Kuo A."/>
            <person name="Rensing S.A."/>
            <person name="Schmutz J."/>
            <person name="Symeonidi A."/>
            <person name="Elias M."/>
            <person name="Eveleigh R.J."/>
            <person name="Herman E.K."/>
            <person name="Klute M.J."/>
            <person name="Nakayama T."/>
            <person name="Obornik M."/>
            <person name="Reyes-Prieto A."/>
            <person name="Armbrust E.V."/>
            <person name="Aves S.J."/>
            <person name="Beiko R.G."/>
            <person name="Coutinho P."/>
            <person name="Dacks J.B."/>
            <person name="Durnford D.G."/>
            <person name="Fast N.M."/>
            <person name="Green B.R."/>
            <person name="Grisdale C.J."/>
            <person name="Hempel F."/>
            <person name="Henrissat B."/>
            <person name="Hoppner M.P."/>
            <person name="Ishida K."/>
            <person name="Kim E."/>
            <person name="Koreny L."/>
            <person name="Kroth P.G."/>
            <person name="Liu Y."/>
            <person name="Malik S.B."/>
            <person name="Maier U.G."/>
            <person name="McRose D."/>
            <person name="Mock T."/>
            <person name="Neilson J.A."/>
            <person name="Onodera N.T."/>
            <person name="Poole A.M."/>
            <person name="Pritham E.J."/>
            <person name="Richards T.A."/>
            <person name="Rocap G."/>
            <person name="Roy S.W."/>
            <person name="Sarai C."/>
            <person name="Schaack S."/>
            <person name="Shirato S."/>
            <person name="Slamovits C.H."/>
            <person name="Spencer D.F."/>
            <person name="Suzuki S."/>
            <person name="Worden A.Z."/>
            <person name="Zauner S."/>
            <person name="Barry K."/>
            <person name="Bell C."/>
            <person name="Bharti A.K."/>
            <person name="Crow J.A."/>
            <person name="Grimwood J."/>
            <person name="Kramer R."/>
            <person name="Lindquist E."/>
            <person name="Lucas S."/>
            <person name="Salamov A."/>
            <person name="McFadden G.I."/>
            <person name="Lane C.E."/>
            <person name="Keeling P.J."/>
            <person name="Gray M.W."/>
            <person name="Grigoriev I.V."/>
            <person name="Archibald J.M."/>
        </authorList>
    </citation>
    <scope>NUCLEOTIDE SEQUENCE</scope>
    <source>
        <strain evidence="2 4">CCMP2712</strain>
    </source>
</reference>
<reference evidence="4" key="2">
    <citation type="submission" date="2012-11" db="EMBL/GenBank/DDBJ databases">
        <authorList>
            <person name="Kuo A."/>
            <person name="Curtis B.A."/>
            <person name="Tanifuji G."/>
            <person name="Burki F."/>
            <person name="Gruber A."/>
            <person name="Irimia M."/>
            <person name="Maruyama S."/>
            <person name="Arias M.C."/>
            <person name="Ball S.G."/>
            <person name="Gile G.H."/>
            <person name="Hirakawa Y."/>
            <person name="Hopkins J.F."/>
            <person name="Rensing S.A."/>
            <person name="Schmutz J."/>
            <person name="Symeonidi A."/>
            <person name="Elias M."/>
            <person name="Eveleigh R.J."/>
            <person name="Herman E.K."/>
            <person name="Klute M.J."/>
            <person name="Nakayama T."/>
            <person name="Obornik M."/>
            <person name="Reyes-Prieto A."/>
            <person name="Armbrust E.V."/>
            <person name="Aves S.J."/>
            <person name="Beiko R.G."/>
            <person name="Coutinho P."/>
            <person name="Dacks J.B."/>
            <person name="Durnford D.G."/>
            <person name="Fast N.M."/>
            <person name="Green B.R."/>
            <person name="Grisdale C."/>
            <person name="Hempe F."/>
            <person name="Henrissat B."/>
            <person name="Hoppner M.P."/>
            <person name="Ishida K.-I."/>
            <person name="Kim E."/>
            <person name="Koreny L."/>
            <person name="Kroth P.G."/>
            <person name="Liu Y."/>
            <person name="Malik S.-B."/>
            <person name="Maier U.G."/>
            <person name="McRose D."/>
            <person name="Mock T."/>
            <person name="Neilson J.A."/>
            <person name="Onodera N.T."/>
            <person name="Poole A.M."/>
            <person name="Pritham E.J."/>
            <person name="Richards T.A."/>
            <person name="Rocap G."/>
            <person name="Roy S.W."/>
            <person name="Sarai C."/>
            <person name="Schaack S."/>
            <person name="Shirato S."/>
            <person name="Slamovits C.H."/>
            <person name="Spencer D.F."/>
            <person name="Suzuki S."/>
            <person name="Worden A.Z."/>
            <person name="Zauner S."/>
            <person name="Barry K."/>
            <person name="Bell C."/>
            <person name="Bharti A.K."/>
            <person name="Crow J.A."/>
            <person name="Grimwood J."/>
            <person name="Kramer R."/>
            <person name="Lindquist E."/>
            <person name="Lucas S."/>
            <person name="Salamov A."/>
            <person name="McFadden G.I."/>
            <person name="Lane C.E."/>
            <person name="Keeling P.J."/>
            <person name="Gray M.W."/>
            <person name="Grigoriev I.V."/>
            <person name="Archibald J.M."/>
        </authorList>
    </citation>
    <scope>NUCLEOTIDE SEQUENCE</scope>
    <source>
        <strain evidence="4">CCMP2712</strain>
    </source>
</reference>
<evidence type="ECO:0000313" key="2">
    <source>
        <dbReference type="EMBL" id="EKX37029.1"/>
    </source>
</evidence>
<dbReference type="EMBL" id="JH993064">
    <property type="protein sequence ID" value="EKX37029.1"/>
    <property type="molecule type" value="Genomic_DNA"/>
</dbReference>
<dbReference type="RefSeq" id="XP_005824009.1">
    <property type="nucleotide sequence ID" value="XM_005823952.1"/>
</dbReference>
<dbReference type="PaxDb" id="55529-EKX37029"/>
<dbReference type="EnsemblProtists" id="EKX37029">
    <property type="protein sequence ID" value="EKX37029"/>
    <property type="gene ID" value="GUITHDRAFT_116755"/>
</dbReference>
<feature type="region of interest" description="Disordered" evidence="1">
    <location>
        <begin position="55"/>
        <end position="89"/>
    </location>
</feature>
<feature type="compositionally biased region" description="Basic and acidic residues" evidence="1">
    <location>
        <begin position="13"/>
        <end position="33"/>
    </location>
</feature>
<feature type="region of interest" description="Disordered" evidence="1">
    <location>
        <begin position="1"/>
        <end position="43"/>
    </location>
</feature>
<feature type="compositionally biased region" description="Acidic residues" evidence="1">
    <location>
        <begin position="129"/>
        <end position="146"/>
    </location>
</feature>
<dbReference type="HOGENOM" id="CLU_853772_0_0_1"/>
<feature type="compositionally biased region" description="Polar residues" evidence="1">
    <location>
        <begin position="34"/>
        <end position="43"/>
    </location>
</feature>
<sequence>MSAFGMRQRRVRTRTEEEKATRKEGTMKMKLHQDSSSLPAQSANLHAKTSFCPAAMATSLETPPPQSPSDEHESVGVRVPQQEMSYEEKRRQNIARNKELMRELGLQDTAKKLDQGKDKARVKKKSKDDDDESFQEDDDMMEEEEEVNGKKSSRASKQAATKRGKLQMMLAGQAAETVCADYGREIIGRAIKVSVFTVETSKNEWHYAEIVGHRWLKLDEEEFHLYAIDDVPSCDSGDEEEKDDENALDVKKLKYGVCVAASCYEDGKIITEYARLLKKTTDNQWKVNWFFTCEQITNAARERFTNFIDPKKDIFFSMCEDEVTQT</sequence>
<dbReference type="KEGG" id="gtt:GUITHDRAFT_116755"/>
<evidence type="ECO:0000256" key="1">
    <source>
        <dbReference type="SAM" id="MobiDB-lite"/>
    </source>
</evidence>
<feature type="compositionally biased region" description="Basic and acidic residues" evidence="1">
    <location>
        <begin position="109"/>
        <end position="119"/>
    </location>
</feature>
<evidence type="ECO:0000313" key="3">
    <source>
        <dbReference type="EnsemblProtists" id="EKX37029"/>
    </source>
</evidence>
<keyword evidence="4" id="KW-1185">Reference proteome</keyword>
<gene>
    <name evidence="2" type="ORF">GUITHDRAFT_116755</name>
</gene>
<proteinExistence type="predicted"/>
<dbReference type="AlphaFoldDB" id="L1IM99"/>